<evidence type="ECO:0000256" key="1">
    <source>
        <dbReference type="ARBA" id="ARBA00004141"/>
    </source>
</evidence>
<keyword evidence="2 5" id="KW-0812">Transmembrane</keyword>
<dbReference type="InterPro" id="IPR047817">
    <property type="entry name" value="ABC2_TM_bact-type"/>
</dbReference>
<dbReference type="InterPro" id="IPR000412">
    <property type="entry name" value="ABC_2_transport"/>
</dbReference>
<dbReference type="PIRSF" id="PIRSF006648">
    <property type="entry name" value="DrrB"/>
    <property type="match status" value="1"/>
</dbReference>
<evidence type="ECO:0000313" key="7">
    <source>
        <dbReference type="EMBL" id="BBH87136.1"/>
    </source>
</evidence>
<sequence length="257" mass="28211">MSLARCLVLIRYNFRLLADDLASLLSMLFFPFIMMFFLQPAGRVLLQSSGYRDASGAEQVVPGMVVLFVFLGMSFTGSLFFQEHSWRTWDRLRASVARPLEIIIGKCTPPFVLTLVQVIILFGAGFLIFGMQTFPSLPLLGLMMLALCFCQTGLAMAWIALSRSFSQFLILSNLLGMLFCGLGGSLVPPEALPGWAAFLAPASPAYWALRGFRTLLLDGGDLFSYLQALLVLLGIGSAALLLAALRFRFADVKEVTI</sequence>
<feature type="transmembrane region" description="Helical" evidence="5">
    <location>
        <begin position="60"/>
        <end position="81"/>
    </location>
</feature>
<dbReference type="PANTHER" id="PTHR43229">
    <property type="entry name" value="NODULATION PROTEIN J"/>
    <property type="match status" value="1"/>
</dbReference>
<feature type="transmembrane region" description="Helical" evidence="5">
    <location>
        <begin position="137"/>
        <end position="161"/>
    </location>
</feature>
<dbReference type="InterPro" id="IPR051784">
    <property type="entry name" value="Nod_factor_ABC_transporter"/>
</dbReference>
<organism evidence="7">
    <name type="scientific">Thermosporothrix sp. COM3</name>
    <dbReference type="NCBI Taxonomy" id="2490863"/>
    <lineage>
        <taxon>Bacteria</taxon>
        <taxon>Bacillati</taxon>
        <taxon>Chloroflexota</taxon>
        <taxon>Ktedonobacteria</taxon>
        <taxon>Ktedonobacterales</taxon>
        <taxon>Thermosporotrichaceae</taxon>
        <taxon>Thermosporothrix</taxon>
    </lineage>
</organism>
<dbReference type="InterPro" id="IPR013525">
    <property type="entry name" value="ABC2_TM"/>
</dbReference>
<dbReference type="GO" id="GO:0140359">
    <property type="term" value="F:ABC-type transporter activity"/>
    <property type="evidence" value="ECO:0007669"/>
    <property type="project" value="InterPro"/>
</dbReference>
<feature type="transmembrane region" description="Helical" evidence="5">
    <location>
        <begin position="168"/>
        <end position="187"/>
    </location>
</feature>
<reference evidence="7" key="1">
    <citation type="submission" date="2018-12" db="EMBL/GenBank/DDBJ databases">
        <title>Novel natural products biosynthetic potential of the class Ktedonobacteria.</title>
        <authorList>
            <person name="Zheng Y."/>
            <person name="Saitou A."/>
            <person name="Wang C.M."/>
            <person name="Toyoda A."/>
            <person name="Minakuchi Y."/>
            <person name="Sekiguchi Y."/>
            <person name="Ueda K."/>
            <person name="Takano H."/>
            <person name="Sakai Y."/>
            <person name="Yokota A."/>
            <person name="Yabe S."/>
        </authorList>
    </citation>
    <scope>NUCLEOTIDE SEQUENCE</scope>
    <source>
        <strain evidence="7">COM3</strain>
    </source>
</reference>
<dbReference type="PANTHER" id="PTHR43229:SF2">
    <property type="entry name" value="NODULATION PROTEIN J"/>
    <property type="match status" value="1"/>
</dbReference>
<evidence type="ECO:0000259" key="6">
    <source>
        <dbReference type="PROSITE" id="PS51012"/>
    </source>
</evidence>
<evidence type="ECO:0000256" key="3">
    <source>
        <dbReference type="ARBA" id="ARBA00022989"/>
    </source>
</evidence>
<gene>
    <name evidence="7" type="ORF">KTC_18870</name>
</gene>
<protein>
    <recommendedName>
        <fullName evidence="5">Transport permease protein</fullName>
    </recommendedName>
</protein>
<feature type="transmembrane region" description="Helical" evidence="5">
    <location>
        <begin position="21"/>
        <end position="40"/>
    </location>
</feature>
<evidence type="ECO:0000256" key="4">
    <source>
        <dbReference type="ARBA" id="ARBA00023136"/>
    </source>
</evidence>
<accession>A0A455SHB2</accession>
<evidence type="ECO:0000256" key="2">
    <source>
        <dbReference type="ARBA" id="ARBA00022692"/>
    </source>
</evidence>
<comment type="similarity">
    <text evidence="5">Belongs to the ABC-2 integral membrane protein family.</text>
</comment>
<dbReference type="PROSITE" id="PS51012">
    <property type="entry name" value="ABC_TM2"/>
    <property type="match status" value="1"/>
</dbReference>
<evidence type="ECO:0000256" key="5">
    <source>
        <dbReference type="RuleBase" id="RU361157"/>
    </source>
</evidence>
<feature type="transmembrane region" description="Helical" evidence="5">
    <location>
        <begin position="111"/>
        <end position="131"/>
    </location>
</feature>
<feature type="domain" description="ABC transmembrane type-2" evidence="6">
    <location>
        <begin position="22"/>
        <end position="250"/>
    </location>
</feature>
<proteinExistence type="inferred from homology"/>
<dbReference type="AlphaFoldDB" id="A0A455SHB2"/>
<dbReference type="Pfam" id="PF01061">
    <property type="entry name" value="ABC2_membrane"/>
    <property type="match status" value="1"/>
</dbReference>
<keyword evidence="5" id="KW-0813">Transport</keyword>
<dbReference type="GO" id="GO:0043190">
    <property type="term" value="C:ATP-binding cassette (ABC) transporter complex"/>
    <property type="evidence" value="ECO:0007669"/>
    <property type="project" value="InterPro"/>
</dbReference>
<keyword evidence="3 5" id="KW-1133">Transmembrane helix</keyword>
<feature type="transmembrane region" description="Helical" evidence="5">
    <location>
        <begin position="222"/>
        <end position="245"/>
    </location>
</feature>
<name>A0A455SHB2_9CHLR</name>
<dbReference type="EMBL" id="AP019376">
    <property type="protein sequence ID" value="BBH87136.1"/>
    <property type="molecule type" value="Genomic_DNA"/>
</dbReference>
<keyword evidence="4 5" id="KW-0472">Membrane</keyword>
<comment type="subcellular location">
    <subcellularLocation>
        <location evidence="5">Cell membrane</location>
        <topology evidence="5">Multi-pass membrane protein</topology>
    </subcellularLocation>
    <subcellularLocation>
        <location evidence="1">Membrane</location>
        <topology evidence="1">Multi-pass membrane protein</topology>
    </subcellularLocation>
</comment>
<keyword evidence="5" id="KW-1003">Cell membrane</keyword>